<evidence type="ECO:0000313" key="2">
    <source>
        <dbReference type="Proteomes" id="UP001345013"/>
    </source>
</evidence>
<accession>A0ABR0KLF3</accession>
<dbReference type="Proteomes" id="UP001345013">
    <property type="component" value="Unassembled WGS sequence"/>
</dbReference>
<proteinExistence type="predicted"/>
<keyword evidence="2" id="KW-1185">Reference proteome</keyword>
<dbReference type="EMBL" id="JAVRRG010000011">
    <property type="protein sequence ID" value="KAK5099063.1"/>
    <property type="molecule type" value="Genomic_DNA"/>
</dbReference>
<protein>
    <submittedName>
        <fullName evidence="1">Uncharacterized protein</fullName>
    </submittedName>
</protein>
<organism evidence="1 2">
    <name type="scientific">Lithohypha guttulata</name>
    <dbReference type="NCBI Taxonomy" id="1690604"/>
    <lineage>
        <taxon>Eukaryota</taxon>
        <taxon>Fungi</taxon>
        <taxon>Dikarya</taxon>
        <taxon>Ascomycota</taxon>
        <taxon>Pezizomycotina</taxon>
        <taxon>Eurotiomycetes</taxon>
        <taxon>Chaetothyriomycetidae</taxon>
        <taxon>Chaetothyriales</taxon>
        <taxon>Trichomeriaceae</taxon>
        <taxon>Lithohypha</taxon>
    </lineage>
</organism>
<gene>
    <name evidence="1" type="ORF">LTR24_001464</name>
</gene>
<evidence type="ECO:0000313" key="1">
    <source>
        <dbReference type="EMBL" id="KAK5099063.1"/>
    </source>
</evidence>
<name>A0ABR0KLF3_9EURO</name>
<comment type="caution">
    <text evidence="1">The sequence shown here is derived from an EMBL/GenBank/DDBJ whole genome shotgun (WGS) entry which is preliminary data.</text>
</comment>
<sequence>MSSGHSSYAARLAAPVVQFPGPAVTASGHYAPTPVVKVRIEAAAEGHASPESEMAHLSTAALKKLGEGSYTKLHVNVPGATPTELDLEVRDPSVENLVALSSVIKAQVQAKVPMGYHMSHCALPSGDIEAYRLLFKWNDEVIKRGKFIPVPPQTKTPLYLYYHLIEIAKKLRITHILDTIPGRYQYMLRSPPSFQSDDIKKVYKNLKQGHPLRVTIANGIADSWDTLFTKNKDRINALITEIPEFESDLYARWGQELDQP</sequence>
<reference evidence="1 2" key="1">
    <citation type="submission" date="2023-08" db="EMBL/GenBank/DDBJ databases">
        <title>Black Yeasts Isolated from many extreme environments.</title>
        <authorList>
            <person name="Coleine C."/>
            <person name="Stajich J.E."/>
            <person name="Selbmann L."/>
        </authorList>
    </citation>
    <scope>NUCLEOTIDE SEQUENCE [LARGE SCALE GENOMIC DNA]</scope>
    <source>
        <strain evidence="1 2">CCFEE 5885</strain>
    </source>
</reference>